<dbReference type="EnsemblBacteria" id="CAP13889">
    <property type="protein sequence ID" value="CAP13889"/>
    <property type="gene ID" value="OE_2791R"/>
</dbReference>
<dbReference type="PROSITE" id="PS51257">
    <property type="entry name" value="PROKAR_LIPOPROTEIN"/>
    <property type="match status" value="1"/>
</dbReference>
<accession>B0R573</accession>
<dbReference type="Proteomes" id="UP000001321">
    <property type="component" value="Chromosome"/>
</dbReference>
<reference evidence="2 3" key="1">
    <citation type="journal article" date="2008" name="Genomics">
        <title>Evolution in the laboratory: the genome of Halobacterium salinarum strain R1 compared to that of strain NRC-1.</title>
        <authorList>
            <person name="Pfeiffer F."/>
            <person name="Schuster S.C."/>
            <person name="Broicher A."/>
            <person name="Falb M."/>
            <person name="Palm P."/>
            <person name="Rodewald K."/>
            <person name="Ruepp A."/>
            <person name="Soppa J."/>
            <person name="Tittor J."/>
            <person name="Oesterhelt D."/>
        </authorList>
    </citation>
    <scope>NUCLEOTIDE SEQUENCE [LARGE SCALE GENOMIC DNA]</scope>
    <source>
        <strain evidence="3">ATCC 29341 / DSM 671 / R1</strain>
    </source>
</reference>
<dbReference type="AlphaFoldDB" id="B0R573"/>
<protein>
    <submittedName>
        <fullName evidence="2">Uncharacterized protein</fullName>
    </submittedName>
</protein>
<sequence length="363" mass="37544">MVRDLHVPRTALLAVGLAVLLVAAGCTGMPGGSSADATTTNAKLDSVPASAEYVAYVDVAGMRTDTDLRSVTNTTLAEVDLGPSAPSDVSSMLDDFEDATDINPRKIQNMTMFTASTATTQPGTSSGAAVLSTTYDESGMVNAIESSTDTTLNEGTYGNVTVYSDDSLGGFDNVLAALGDGEFVVGDRDSVESMLDVRSGDADHLEGDLRSAFEGVNGGSYVQYALSAPNGSDSLLGYERVAENAPVNLSAVSGIEYTAVSFGTDDGDITSTEHVIADSEGSAERAYDLIDGTRSLYASVSPEELRPSFEAGSIEQDGNTVIVTYAESADTIESRIEAAFGTNETADNTTTLDNSSAASVARP</sequence>
<gene>
    <name evidence="2" type="ordered locus">OE_2791R</name>
</gene>
<feature type="region of interest" description="Disordered" evidence="1">
    <location>
        <begin position="341"/>
        <end position="363"/>
    </location>
</feature>
<proteinExistence type="predicted"/>
<evidence type="ECO:0000313" key="2">
    <source>
        <dbReference type="EMBL" id="CAP13889.1"/>
    </source>
</evidence>
<evidence type="ECO:0000256" key="1">
    <source>
        <dbReference type="SAM" id="MobiDB-lite"/>
    </source>
</evidence>
<feature type="compositionally biased region" description="Polar residues" evidence="1">
    <location>
        <begin position="342"/>
        <end position="363"/>
    </location>
</feature>
<name>B0R573_HALS3</name>
<evidence type="ECO:0000313" key="3">
    <source>
        <dbReference type="Proteomes" id="UP000001321"/>
    </source>
</evidence>
<dbReference type="EMBL" id="AM774415">
    <property type="protein sequence ID" value="CAP13889.1"/>
    <property type="molecule type" value="Genomic_DNA"/>
</dbReference>
<dbReference type="HOGENOM" id="CLU_762084_0_0_2"/>
<dbReference type="KEGG" id="hsl:OE_2791R"/>
<organism evidence="2 3">
    <name type="scientific">Halobacterium salinarum (strain ATCC 29341 / DSM 671 / R1)</name>
    <dbReference type="NCBI Taxonomy" id="478009"/>
    <lineage>
        <taxon>Archaea</taxon>
        <taxon>Methanobacteriati</taxon>
        <taxon>Methanobacteriota</taxon>
        <taxon>Stenosarchaea group</taxon>
        <taxon>Halobacteria</taxon>
        <taxon>Halobacteriales</taxon>
        <taxon>Halobacteriaceae</taxon>
        <taxon>Halobacterium</taxon>
        <taxon>Halobacterium salinarum NRC-34001</taxon>
    </lineage>
</organism>